<name>W8VNF6_9FLAO</name>
<proteinExistence type="predicted"/>
<dbReference type="EMBL" id="AP014548">
    <property type="protein sequence ID" value="BAO54434.1"/>
    <property type="molecule type" value="Genomic_DNA"/>
</dbReference>
<dbReference type="HOGENOM" id="CLU_3045885_0_0_10"/>
<evidence type="ECO:0000313" key="1">
    <source>
        <dbReference type="EMBL" id="BAO54434.1"/>
    </source>
</evidence>
<keyword evidence="2" id="KW-1185">Reference proteome</keyword>
<evidence type="ECO:0000313" key="2">
    <source>
        <dbReference type="Proteomes" id="UP000031760"/>
    </source>
</evidence>
<dbReference type="KEGG" id="nmf:NMS_0425"/>
<dbReference type="Proteomes" id="UP000031760">
    <property type="component" value="Chromosome"/>
</dbReference>
<protein>
    <submittedName>
        <fullName evidence="1">Uncharacterized protein</fullName>
    </submittedName>
</protein>
<organism evidence="1 2">
    <name type="scientific">Nonlabens marinus S1-08</name>
    <dbReference type="NCBI Taxonomy" id="1454201"/>
    <lineage>
        <taxon>Bacteria</taxon>
        <taxon>Pseudomonadati</taxon>
        <taxon>Bacteroidota</taxon>
        <taxon>Flavobacteriia</taxon>
        <taxon>Flavobacteriales</taxon>
        <taxon>Flavobacteriaceae</taxon>
        <taxon>Nonlabens</taxon>
    </lineage>
</organism>
<sequence length="54" mass="6022">MILAFHSSYNSEADSAVATILNLQGFPLKKMIYLFDSFDVLFAFAKANCPQNFA</sequence>
<gene>
    <name evidence="1" type="ORF">NMS_0425</name>
</gene>
<accession>W8VNF6</accession>
<reference evidence="1 2" key="1">
    <citation type="journal article" date="2014" name="Proc. Natl. Acad. Sci. U.S.A.">
        <title>Functional characterization of flavobacteria rhodopsins reveals a unique class of light-driven chloride pump in bacteria.</title>
        <authorList>
            <person name="Yoshizawa S."/>
            <person name="Kumagai Y."/>
            <person name="Kim H."/>
            <person name="Ogura Y."/>
            <person name="Hayashi T."/>
            <person name="Iwasaki W."/>
            <person name="DeLong E.F."/>
            <person name="Kogure K."/>
        </authorList>
    </citation>
    <scope>NUCLEOTIDE SEQUENCE [LARGE SCALE GENOMIC DNA]</scope>
    <source>
        <strain evidence="1 2">S1-08</strain>
    </source>
</reference>
<dbReference type="AlphaFoldDB" id="W8VNF6"/>